<keyword evidence="2" id="KW-1185">Reference proteome</keyword>
<reference evidence="2" key="1">
    <citation type="submission" date="2017-02" db="EMBL/GenBank/DDBJ databases">
        <title>Pseudomonas floridae sp. nov., a novel pathogenic bacterial species isolated from tomato.</title>
        <authorList>
            <person name="Timilsina S."/>
            <person name="Vallad G.E."/>
            <person name="Jones J.B."/>
        </authorList>
    </citation>
    <scope>NUCLEOTIDE SEQUENCE [LARGE SCALE GENOMIC DNA]</scope>
    <source>
        <strain evidence="2">GEV388</strain>
    </source>
</reference>
<gene>
    <name evidence="1" type="ORF">BZK31_04400</name>
</gene>
<evidence type="ECO:0000313" key="1">
    <source>
        <dbReference type="EMBL" id="ORC61206.1"/>
    </source>
</evidence>
<evidence type="ECO:0000313" key="2">
    <source>
        <dbReference type="Proteomes" id="UP000192815"/>
    </source>
</evidence>
<dbReference type="Proteomes" id="UP000192815">
    <property type="component" value="Unassembled WGS sequence"/>
</dbReference>
<proteinExistence type="predicted"/>
<sequence>MREKQVYDLTPGDLAYSDTWVFPMDDSVEDELTVRPLSETESSTDSQIIVRTHFTGRDGSHYLGYLYWDGEESVEYLKPVILLDDSTAVSFWNGIMKPSWDEYPEQAKALRDALPLTYTSQALSNLPAITGTLTGLAYLDDGKIAWIK</sequence>
<dbReference type="OrthoDB" id="6922200at2"/>
<dbReference type="AlphaFoldDB" id="A0A1X0NAP6"/>
<dbReference type="RefSeq" id="WP_083181523.1">
    <property type="nucleotide sequence ID" value="NZ_CBCRZR010000018.1"/>
</dbReference>
<comment type="caution">
    <text evidence="1">The sequence shown here is derived from an EMBL/GenBank/DDBJ whole genome shotgun (WGS) entry which is preliminary data.</text>
</comment>
<protein>
    <submittedName>
        <fullName evidence="1">Uncharacterized protein</fullName>
    </submittedName>
</protein>
<dbReference type="EMBL" id="MUIO01000012">
    <property type="protein sequence ID" value="ORC61206.1"/>
    <property type="molecule type" value="Genomic_DNA"/>
</dbReference>
<accession>A0A1X0NAP6</accession>
<organism evidence="1 2">
    <name type="scientific">Pseudomonas floridensis</name>
    <dbReference type="NCBI Taxonomy" id="1958950"/>
    <lineage>
        <taxon>Bacteria</taxon>
        <taxon>Pseudomonadati</taxon>
        <taxon>Pseudomonadota</taxon>
        <taxon>Gammaproteobacteria</taxon>
        <taxon>Pseudomonadales</taxon>
        <taxon>Pseudomonadaceae</taxon>
        <taxon>Pseudomonas</taxon>
    </lineage>
</organism>
<name>A0A1X0NAP6_9PSED</name>